<feature type="region of interest" description="Disordered" evidence="1">
    <location>
        <begin position="1"/>
        <end position="24"/>
    </location>
</feature>
<evidence type="ECO:0000313" key="3">
    <source>
        <dbReference type="Proteomes" id="UP001602322"/>
    </source>
</evidence>
<dbReference type="EMBL" id="JBIBEG010000014">
    <property type="protein sequence ID" value="MFF5900662.1"/>
    <property type="molecule type" value="Genomic_DNA"/>
</dbReference>
<accession>A0ABW6XFX8</accession>
<gene>
    <name evidence="2" type="ORF">ACFY8O_32725</name>
</gene>
<comment type="caution">
    <text evidence="2">The sequence shown here is derived from an EMBL/GenBank/DDBJ whole genome shotgun (WGS) entry which is preliminary data.</text>
</comment>
<dbReference type="RefSeq" id="WP_387908819.1">
    <property type="nucleotide sequence ID" value="NZ_JBIBEG010000014.1"/>
</dbReference>
<proteinExistence type="predicted"/>
<keyword evidence="3" id="KW-1185">Reference proteome</keyword>
<organism evidence="2 3">
    <name type="scientific">Streptomyces argenteolus</name>
    <dbReference type="NCBI Taxonomy" id="67274"/>
    <lineage>
        <taxon>Bacteria</taxon>
        <taxon>Bacillati</taxon>
        <taxon>Actinomycetota</taxon>
        <taxon>Actinomycetes</taxon>
        <taxon>Kitasatosporales</taxon>
        <taxon>Streptomycetaceae</taxon>
        <taxon>Streptomyces</taxon>
    </lineage>
</organism>
<name>A0ABW6XFX8_9ACTN</name>
<sequence>MIETGHRRQVASEEPGDLCGPRRSAVRDRSLQRAGTLALLLAPSPWDHVRIPLPQDGIPQLAHTGRTIEVIGATERVGRPRTWTHTARNSA</sequence>
<evidence type="ECO:0000313" key="2">
    <source>
        <dbReference type="EMBL" id="MFF5900662.1"/>
    </source>
</evidence>
<reference evidence="2 3" key="1">
    <citation type="submission" date="2024-10" db="EMBL/GenBank/DDBJ databases">
        <title>The Natural Products Discovery Center: Release of the First 8490 Sequenced Strains for Exploring Actinobacteria Biosynthetic Diversity.</title>
        <authorList>
            <person name="Kalkreuter E."/>
            <person name="Kautsar S.A."/>
            <person name="Yang D."/>
            <person name="Bader C.D."/>
            <person name="Teijaro C.N."/>
            <person name="Fluegel L."/>
            <person name="Davis C.M."/>
            <person name="Simpson J.R."/>
            <person name="Lauterbach L."/>
            <person name="Steele A.D."/>
            <person name="Gui C."/>
            <person name="Meng S."/>
            <person name="Li G."/>
            <person name="Viehrig K."/>
            <person name="Ye F."/>
            <person name="Su P."/>
            <person name="Kiefer A.F."/>
            <person name="Nichols A."/>
            <person name="Cepeda A.J."/>
            <person name="Yan W."/>
            <person name="Fan B."/>
            <person name="Jiang Y."/>
            <person name="Adhikari A."/>
            <person name="Zheng C.-J."/>
            <person name="Schuster L."/>
            <person name="Cowan T.M."/>
            <person name="Smanski M.J."/>
            <person name="Chevrette M.G."/>
            <person name="De Carvalho L.P.S."/>
            <person name="Shen B."/>
        </authorList>
    </citation>
    <scope>NUCLEOTIDE SEQUENCE [LARGE SCALE GENOMIC DNA]</scope>
    <source>
        <strain evidence="2 3">NPDC012540</strain>
    </source>
</reference>
<protein>
    <submittedName>
        <fullName evidence="2">Uncharacterized protein</fullName>
    </submittedName>
</protein>
<dbReference type="Proteomes" id="UP001602322">
    <property type="component" value="Unassembled WGS sequence"/>
</dbReference>
<evidence type="ECO:0000256" key="1">
    <source>
        <dbReference type="SAM" id="MobiDB-lite"/>
    </source>
</evidence>